<feature type="domain" description="Pre-mRNA polyadenylation factor Fip1" evidence="6">
    <location>
        <begin position="156"/>
        <end position="190"/>
    </location>
</feature>
<feature type="region of interest" description="Disordered" evidence="5">
    <location>
        <begin position="289"/>
        <end position="321"/>
    </location>
</feature>
<dbReference type="GO" id="GO:0005847">
    <property type="term" value="C:mRNA cleavage and polyadenylation specificity factor complex"/>
    <property type="evidence" value="ECO:0007669"/>
    <property type="project" value="TreeGrafter"/>
</dbReference>
<feature type="region of interest" description="Disordered" evidence="5">
    <location>
        <begin position="1"/>
        <end position="113"/>
    </location>
</feature>
<keyword evidence="4" id="KW-0539">Nucleus</keyword>
<dbReference type="GO" id="GO:0006397">
    <property type="term" value="P:mRNA processing"/>
    <property type="evidence" value="ECO:0007669"/>
    <property type="project" value="UniProtKB-KW"/>
</dbReference>
<evidence type="ECO:0000256" key="4">
    <source>
        <dbReference type="ARBA" id="ARBA00023242"/>
    </source>
</evidence>
<keyword evidence="8" id="KW-1185">Reference proteome</keyword>
<keyword evidence="3" id="KW-0507">mRNA processing</keyword>
<dbReference type="InterPro" id="IPR051187">
    <property type="entry name" value="Pre-mRNA_3'-end_processing_reg"/>
</dbReference>
<organism evidence="7 8">
    <name type="scientific">Amylocarpus encephaloides</name>
    <dbReference type="NCBI Taxonomy" id="45428"/>
    <lineage>
        <taxon>Eukaryota</taxon>
        <taxon>Fungi</taxon>
        <taxon>Dikarya</taxon>
        <taxon>Ascomycota</taxon>
        <taxon>Pezizomycotina</taxon>
        <taxon>Leotiomycetes</taxon>
        <taxon>Helotiales</taxon>
        <taxon>Helotiales incertae sedis</taxon>
        <taxon>Amylocarpus</taxon>
    </lineage>
</organism>
<dbReference type="AlphaFoldDB" id="A0A9P7YFS3"/>
<accession>A0A9P7YFS3</accession>
<evidence type="ECO:0000256" key="2">
    <source>
        <dbReference type="ARBA" id="ARBA00007459"/>
    </source>
</evidence>
<name>A0A9P7YFS3_9HELO</name>
<evidence type="ECO:0000256" key="5">
    <source>
        <dbReference type="SAM" id="MobiDB-lite"/>
    </source>
</evidence>
<reference evidence="7" key="1">
    <citation type="journal article" date="2021" name="IMA Fungus">
        <title>Genomic characterization of three marine fungi, including Emericellopsis atlantica sp. nov. with signatures of a generalist lifestyle and marine biomass degradation.</title>
        <authorList>
            <person name="Hagestad O.C."/>
            <person name="Hou L."/>
            <person name="Andersen J.H."/>
            <person name="Hansen E.H."/>
            <person name="Altermark B."/>
            <person name="Li C."/>
            <person name="Kuhnert E."/>
            <person name="Cox R.J."/>
            <person name="Crous P.W."/>
            <person name="Spatafora J.W."/>
            <person name="Lail K."/>
            <person name="Amirebrahimi M."/>
            <person name="Lipzen A."/>
            <person name="Pangilinan J."/>
            <person name="Andreopoulos W."/>
            <person name="Hayes R.D."/>
            <person name="Ng V."/>
            <person name="Grigoriev I.V."/>
            <person name="Jackson S.A."/>
            <person name="Sutton T.D.S."/>
            <person name="Dobson A.D.W."/>
            <person name="Rama T."/>
        </authorList>
    </citation>
    <scope>NUCLEOTIDE SEQUENCE</scope>
    <source>
        <strain evidence="7">TRa018bII</strain>
    </source>
</reference>
<evidence type="ECO:0000256" key="1">
    <source>
        <dbReference type="ARBA" id="ARBA00004123"/>
    </source>
</evidence>
<evidence type="ECO:0000259" key="6">
    <source>
        <dbReference type="Pfam" id="PF05182"/>
    </source>
</evidence>
<feature type="compositionally biased region" description="Acidic residues" evidence="5">
    <location>
        <begin position="1"/>
        <end position="11"/>
    </location>
</feature>
<comment type="similarity">
    <text evidence="2">Belongs to the FIP1 family.</text>
</comment>
<dbReference type="InterPro" id="IPR007854">
    <property type="entry name" value="Fip1_dom"/>
</dbReference>
<feature type="compositionally biased region" description="Gly residues" evidence="5">
    <location>
        <begin position="300"/>
        <end position="314"/>
    </location>
</feature>
<sequence length="321" mass="34528">MDIDEEDDFYGTDEKAQAPAEEKQNDATPQTEANPPKQGDEDLEEGEEEDEEEDDSDSDIDIITERKDGSKPQPPQSARYNEIRNIPQKTTINDPSPPKPAAPKKEKGVKASKDVLSGANLPGIKTSKIDVYANPIHEASGKHITEVNMEEDLPGHDKPWRRPGTDVSDYFNYGFDEYTWSTYSGKQETNRSEFNAEKMAAAQKKMMEDMNMVMMGGMSSMPGMGGTGQMPTMEGIPAEMQAMMQQMVASGMDPSQMDPAAMFAGMQGGAGAAGAAGGAQAGFGPGQNQGMGYGYDQQQGGAGNRGGGNFGRGGRGGRRNW</sequence>
<protein>
    <submittedName>
        <fullName evidence="7">Fip1 domain-containing protein</fullName>
    </submittedName>
</protein>
<proteinExistence type="inferred from homology"/>
<gene>
    <name evidence="7" type="ORF">BJ875DRAFT_465081</name>
</gene>
<dbReference type="OrthoDB" id="1917198at2759"/>
<comment type="subcellular location">
    <subcellularLocation>
        <location evidence="1">Nucleus</location>
    </subcellularLocation>
</comment>
<dbReference type="PANTHER" id="PTHR13484:SF0">
    <property type="entry name" value="PRE-MRNA 3'-END-PROCESSING FACTOR FIP1"/>
    <property type="match status" value="1"/>
</dbReference>
<comment type="caution">
    <text evidence="7">The sequence shown here is derived from an EMBL/GenBank/DDBJ whole genome shotgun (WGS) entry which is preliminary data.</text>
</comment>
<feature type="compositionally biased region" description="Basic and acidic residues" evidence="5">
    <location>
        <begin position="12"/>
        <end position="25"/>
    </location>
</feature>
<dbReference type="PANTHER" id="PTHR13484">
    <property type="entry name" value="FIP1-LIKE 1 PROTEIN"/>
    <property type="match status" value="1"/>
</dbReference>
<dbReference type="Pfam" id="PF05182">
    <property type="entry name" value="Fip1"/>
    <property type="match status" value="1"/>
</dbReference>
<evidence type="ECO:0000256" key="3">
    <source>
        <dbReference type="ARBA" id="ARBA00022664"/>
    </source>
</evidence>
<evidence type="ECO:0000313" key="8">
    <source>
        <dbReference type="Proteomes" id="UP000824998"/>
    </source>
</evidence>
<dbReference type="EMBL" id="MU251516">
    <property type="protein sequence ID" value="KAG9233093.1"/>
    <property type="molecule type" value="Genomic_DNA"/>
</dbReference>
<dbReference type="Proteomes" id="UP000824998">
    <property type="component" value="Unassembled WGS sequence"/>
</dbReference>
<feature type="compositionally biased region" description="Acidic residues" evidence="5">
    <location>
        <begin position="41"/>
        <end position="62"/>
    </location>
</feature>
<evidence type="ECO:0000313" key="7">
    <source>
        <dbReference type="EMBL" id="KAG9233093.1"/>
    </source>
</evidence>
<feature type="compositionally biased region" description="Basic and acidic residues" evidence="5">
    <location>
        <begin position="103"/>
        <end position="113"/>
    </location>
</feature>